<dbReference type="EMBL" id="JAPQKR010000015">
    <property type="protein sequence ID" value="KAJ5195628.1"/>
    <property type="molecule type" value="Genomic_DNA"/>
</dbReference>
<dbReference type="OrthoDB" id="4525587at2759"/>
<gene>
    <name evidence="2" type="ORF">N7498_009066</name>
</gene>
<evidence type="ECO:0000256" key="1">
    <source>
        <dbReference type="SAM" id="MobiDB-lite"/>
    </source>
</evidence>
<accession>A0A9W9JER5</accession>
<dbReference type="Proteomes" id="UP001150904">
    <property type="component" value="Unassembled WGS sequence"/>
</dbReference>
<reference evidence="2" key="2">
    <citation type="journal article" date="2023" name="IMA Fungus">
        <title>Comparative genomic study of the Penicillium genus elucidates a diverse pangenome and 15 lateral gene transfer events.</title>
        <authorList>
            <person name="Petersen C."/>
            <person name="Sorensen T."/>
            <person name="Nielsen M.R."/>
            <person name="Sondergaard T.E."/>
            <person name="Sorensen J.L."/>
            <person name="Fitzpatrick D.A."/>
            <person name="Frisvad J.C."/>
            <person name="Nielsen K.L."/>
        </authorList>
    </citation>
    <scope>NUCLEOTIDE SEQUENCE</scope>
    <source>
        <strain evidence="2">IBT 15544</strain>
    </source>
</reference>
<sequence length="199" mass="22366">MKDVLTDSGEQDSPEGSSCSPVLNSRAASELSQFSTENLKIAVDHPTIFPDLLDTCSLLATNQLQEPFMNLNAYETLIDITNSNTSGHDQPGRRDVLGANSGFRRKASACEAFPRKKTNSLPRSADGHTENHANPCERPFVILKQKADQMIDQLLSMYRFSVQLQIVEEDRCIVDFAERIRARFLELRQLTFTIEESQD</sequence>
<name>A0A9W9JER5_9EURO</name>
<reference evidence="2" key="1">
    <citation type="submission" date="2022-12" db="EMBL/GenBank/DDBJ databases">
        <authorList>
            <person name="Petersen C."/>
        </authorList>
    </citation>
    <scope>NUCLEOTIDE SEQUENCE</scope>
    <source>
        <strain evidence="2">IBT 15544</strain>
    </source>
</reference>
<dbReference type="AlphaFoldDB" id="A0A9W9JER5"/>
<proteinExistence type="predicted"/>
<feature type="region of interest" description="Disordered" evidence="1">
    <location>
        <begin position="1"/>
        <end position="22"/>
    </location>
</feature>
<organism evidence="2 3">
    <name type="scientific">Penicillium cinerascens</name>
    <dbReference type="NCBI Taxonomy" id="70096"/>
    <lineage>
        <taxon>Eukaryota</taxon>
        <taxon>Fungi</taxon>
        <taxon>Dikarya</taxon>
        <taxon>Ascomycota</taxon>
        <taxon>Pezizomycotina</taxon>
        <taxon>Eurotiomycetes</taxon>
        <taxon>Eurotiomycetidae</taxon>
        <taxon>Eurotiales</taxon>
        <taxon>Aspergillaceae</taxon>
        <taxon>Penicillium</taxon>
    </lineage>
</organism>
<evidence type="ECO:0000313" key="2">
    <source>
        <dbReference type="EMBL" id="KAJ5195628.1"/>
    </source>
</evidence>
<protein>
    <submittedName>
        <fullName evidence="2">Uncharacterized protein</fullName>
    </submittedName>
</protein>
<comment type="caution">
    <text evidence="2">The sequence shown here is derived from an EMBL/GenBank/DDBJ whole genome shotgun (WGS) entry which is preliminary data.</text>
</comment>
<keyword evidence="3" id="KW-1185">Reference proteome</keyword>
<dbReference type="GeneID" id="83183429"/>
<evidence type="ECO:0000313" key="3">
    <source>
        <dbReference type="Proteomes" id="UP001150904"/>
    </source>
</evidence>
<dbReference type="RefSeq" id="XP_058306116.1">
    <property type="nucleotide sequence ID" value="XM_058456128.1"/>
</dbReference>